<protein>
    <recommendedName>
        <fullName evidence="3">Phosphoglycerate mutase</fullName>
    </recommendedName>
</protein>
<dbReference type="Gene3D" id="3.40.50.1240">
    <property type="entry name" value="Phosphoglycerate mutase-like"/>
    <property type="match status" value="1"/>
</dbReference>
<evidence type="ECO:0000313" key="1">
    <source>
        <dbReference type="EMBL" id="MFH4976881.1"/>
    </source>
</evidence>
<dbReference type="PANTHER" id="PTHR16469:SF27">
    <property type="entry name" value="UBIQUITIN-ASSOCIATED AND SH3 DOMAIN-CONTAINING BA-RELATED"/>
    <property type="match status" value="1"/>
</dbReference>
<dbReference type="InterPro" id="IPR051710">
    <property type="entry name" value="Phosphatase_SH3-domain"/>
</dbReference>
<evidence type="ECO:0000313" key="2">
    <source>
        <dbReference type="Proteomes" id="UP001608902"/>
    </source>
</evidence>
<evidence type="ECO:0008006" key="3">
    <source>
        <dbReference type="Google" id="ProtNLM"/>
    </source>
</evidence>
<dbReference type="AlphaFoldDB" id="A0ABD6EB60"/>
<dbReference type="InterPro" id="IPR029033">
    <property type="entry name" value="His_PPase_superfam"/>
</dbReference>
<dbReference type="GO" id="GO:0016791">
    <property type="term" value="F:phosphatase activity"/>
    <property type="evidence" value="ECO:0007669"/>
    <property type="project" value="UniProtKB-ARBA"/>
</dbReference>
<sequence>MEDGRRFFVIRHGHRCDYFFRKKGVNWIERAFPGGGKFVRFDHALPIHLPVRHGGPAGYNDDTPITQPGYEMAVLMGRRLKKHCPTISSVYCSPSLRCVQTAQGIMEGYEGDLTMNIEPGLFQWTRWCKHGVLPQWLCPAELCAAGFPVNVNHVPIDYDLDLHETLKNYYDRSYDFIKKLLEKDKSRAILLVAHAGSLDVLTRQLCGGEPLDRRGFAEFLSETSYLSCAEAVQTDKMRWKMSTSTVLPPTKTGLRD</sequence>
<comment type="caution">
    <text evidence="1">The sequence shown here is derived from an EMBL/GenBank/DDBJ whole genome shotgun (WGS) entry which is preliminary data.</text>
</comment>
<dbReference type="PANTHER" id="PTHR16469">
    <property type="entry name" value="UBIQUITIN-ASSOCIATED AND SH3 DOMAIN-CONTAINING BA-RELATED"/>
    <property type="match status" value="1"/>
</dbReference>
<organism evidence="1 2">
    <name type="scientific">Gnathostoma spinigerum</name>
    <dbReference type="NCBI Taxonomy" id="75299"/>
    <lineage>
        <taxon>Eukaryota</taxon>
        <taxon>Metazoa</taxon>
        <taxon>Ecdysozoa</taxon>
        <taxon>Nematoda</taxon>
        <taxon>Chromadorea</taxon>
        <taxon>Rhabditida</taxon>
        <taxon>Spirurina</taxon>
        <taxon>Gnathostomatomorpha</taxon>
        <taxon>Gnathostomatoidea</taxon>
        <taxon>Gnathostomatidae</taxon>
        <taxon>Gnathostoma</taxon>
    </lineage>
</organism>
<dbReference type="CDD" id="cd07067">
    <property type="entry name" value="HP_PGM_like"/>
    <property type="match status" value="1"/>
</dbReference>
<keyword evidence="2" id="KW-1185">Reference proteome</keyword>
<dbReference type="Proteomes" id="UP001608902">
    <property type="component" value="Unassembled WGS sequence"/>
</dbReference>
<accession>A0ABD6EB60</accession>
<dbReference type="SUPFAM" id="SSF53254">
    <property type="entry name" value="Phosphoglycerate mutase-like"/>
    <property type="match status" value="1"/>
</dbReference>
<gene>
    <name evidence="1" type="ORF">AB6A40_003590</name>
</gene>
<reference evidence="1 2" key="1">
    <citation type="submission" date="2024-08" db="EMBL/GenBank/DDBJ databases">
        <title>Gnathostoma spinigerum genome.</title>
        <authorList>
            <person name="Gonzalez-Bertolin B."/>
            <person name="Monzon S."/>
            <person name="Zaballos A."/>
            <person name="Jimenez P."/>
            <person name="Dekumyoy P."/>
            <person name="Varona S."/>
            <person name="Cuesta I."/>
            <person name="Sumanam S."/>
            <person name="Adisakwattana P."/>
            <person name="Gasser R.B."/>
            <person name="Hernandez-Gonzalez A."/>
            <person name="Young N.D."/>
            <person name="Perteguer M.J."/>
        </authorList>
    </citation>
    <scope>NUCLEOTIDE SEQUENCE [LARGE SCALE GENOMIC DNA]</scope>
    <source>
        <strain evidence="1">AL3</strain>
        <tissue evidence="1">Liver</tissue>
    </source>
</reference>
<dbReference type="InterPro" id="IPR013078">
    <property type="entry name" value="His_Pase_superF_clade-1"/>
</dbReference>
<proteinExistence type="predicted"/>
<name>A0ABD6EB60_9BILA</name>
<dbReference type="Pfam" id="PF00300">
    <property type="entry name" value="His_Phos_1"/>
    <property type="match status" value="1"/>
</dbReference>
<dbReference type="EMBL" id="JBGFUD010001886">
    <property type="protein sequence ID" value="MFH4976881.1"/>
    <property type="molecule type" value="Genomic_DNA"/>
</dbReference>